<dbReference type="Pfam" id="PF01081">
    <property type="entry name" value="Aldolase"/>
    <property type="match status" value="1"/>
</dbReference>
<comment type="subunit">
    <text evidence="3">Homotrimer.</text>
</comment>
<dbReference type="SUPFAM" id="SSF51569">
    <property type="entry name" value="Aldolase"/>
    <property type="match status" value="1"/>
</dbReference>
<comment type="similarity">
    <text evidence="2">Belongs to the KHG/KDPG aldolase family.</text>
</comment>
<keyword evidence="4" id="KW-0456">Lyase</keyword>
<accession>I7A3X7</accession>
<dbReference type="NCBIfam" id="TIGR01182">
    <property type="entry name" value="eda"/>
    <property type="match status" value="1"/>
</dbReference>
<dbReference type="KEGG" id="mro:MROS_1364"/>
<evidence type="ECO:0000313" key="7">
    <source>
        <dbReference type="Proteomes" id="UP000009011"/>
    </source>
</evidence>
<reference evidence="6 7" key="1">
    <citation type="journal article" date="2013" name="PLoS ONE">
        <title>Genomic analysis of Melioribacter roseus, facultatively anaerobic organotrophic bacterium representing a novel deep lineage within Bacteriodetes/Chlorobi group.</title>
        <authorList>
            <person name="Kadnikov V.V."/>
            <person name="Mardanov A.V."/>
            <person name="Podosokorskaya O.A."/>
            <person name="Gavrilov S.N."/>
            <person name="Kublanov I.V."/>
            <person name="Beletsky A.V."/>
            <person name="Bonch-Osmolovskaya E.A."/>
            <person name="Ravin N.V."/>
        </authorList>
    </citation>
    <scope>NUCLEOTIDE SEQUENCE [LARGE SCALE GENOMIC DNA]</scope>
    <source>
        <strain evidence="7">JCM 17771 / P3M-2</strain>
    </source>
</reference>
<evidence type="ECO:0000256" key="5">
    <source>
        <dbReference type="ARBA" id="ARBA00023277"/>
    </source>
</evidence>
<keyword evidence="7" id="KW-1185">Reference proteome</keyword>
<dbReference type="InterPro" id="IPR013785">
    <property type="entry name" value="Aldolase_TIM"/>
</dbReference>
<dbReference type="STRING" id="1191523.MROS_1364"/>
<dbReference type="HOGENOM" id="CLU_077795_2_0_10"/>
<dbReference type="InterPro" id="IPR000887">
    <property type="entry name" value="Aldlse_KDPG_KHG"/>
</dbReference>
<organism evidence="6 7">
    <name type="scientific">Melioribacter roseus (strain DSM 23840 / JCM 17771 / VKM B-2668 / P3M-2)</name>
    <dbReference type="NCBI Taxonomy" id="1191523"/>
    <lineage>
        <taxon>Bacteria</taxon>
        <taxon>Pseudomonadati</taxon>
        <taxon>Ignavibacteriota</taxon>
        <taxon>Ignavibacteria</taxon>
        <taxon>Ignavibacteriales</taxon>
        <taxon>Melioribacteraceae</taxon>
        <taxon>Melioribacter</taxon>
    </lineage>
</organism>
<dbReference type="OrthoDB" id="9802667at2"/>
<name>I7A3X7_MELRP</name>
<dbReference type="Proteomes" id="UP000009011">
    <property type="component" value="Chromosome"/>
</dbReference>
<dbReference type="Gene3D" id="3.20.20.70">
    <property type="entry name" value="Aldolase class I"/>
    <property type="match status" value="1"/>
</dbReference>
<proteinExistence type="inferred from homology"/>
<keyword evidence="5" id="KW-0119">Carbohydrate metabolism</keyword>
<dbReference type="PANTHER" id="PTHR30246">
    <property type="entry name" value="2-KETO-3-DEOXY-6-PHOSPHOGLUCONATE ALDOLASE"/>
    <property type="match status" value="1"/>
</dbReference>
<dbReference type="CDD" id="cd00452">
    <property type="entry name" value="KDPG_aldolase"/>
    <property type="match status" value="1"/>
</dbReference>
<dbReference type="EMBL" id="CP003557">
    <property type="protein sequence ID" value="AFN74601.1"/>
    <property type="molecule type" value="Genomic_DNA"/>
</dbReference>
<evidence type="ECO:0000313" key="6">
    <source>
        <dbReference type="EMBL" id="AFN74601.1"/>
    </source>
</evidence>
<gene>
    <name evidence="6" type="ordered locus">MROS_1364</name>
</gene>
<dbReference type="eggNOG" id="COG0800">
    <property type="taxonomic scope" value="Bacteria"/>
</dbReference>
<sequence length="213" mass="23157">MERQQIIRKILDHKIVAVIRMEDANKLLNVVDAIYKGGVDIIEITMTVPGAINLIEKTAEKFGDSVLIGVGSVLKKETAQDAINAGAKFVVSPIFKEEIIDLVHKNNLPAFPGCFTPTEIYKAYESGAEIIKVFPADILGMQFIKAVKAPIPEINLMPTGGVTLSNIKDWIQAGACAVGIGTALLDKTAIKENNYQLLTENAQKALENLKNIN</sequence>
<dbReference type="AlphaFoldDB" id="I7A3X7"/>
<comment type="pathway">
    <text evidence="1">Carbohydrate acid metabolism.</text>
</comment>
<evidence type="ECO:0000256" key="3">
    <source>
        <dbReference type="ARBA" id="ARBA00011233"/>
    </source>
</evidence>
<evidence type="ECO:0000256" key="1">
    <source>
        <dbReference type="ARBA" id="ARBA00004761"/>
    </source>
</evidence>
<dbReference type="PANTHER" id="PTHR30246:SF1">
    <property type="entry name" value="2-DEHYDRO-3-DEOXY-6-PHOSPHOGALACTONATE ALDOLASE-RELATED"/>
    <property type="match status" value="1"/>
</dbReference>
<dbReference type="PATRIC" id="fig|1191523.3.peg.1451"/>
<dbReference type="GO" id="GO:0016829">
    <property type="term" value="F:lyase activity"/>
    <property type="evidence" value="ECO:0007669"/>
    <property type="project" value="UniProtKB-KW"/>
</dbReference>
<protein>
    <submittedName>
        <fullName evidence="6">2-dehydro-3-deoxyphosphogluconate aldolase/4-hydroxy-2-oxoglutarate aldolase</fullName>
    </submittedName>
</protein>
<dbReference type="RefSeq" id="WP_014856036.1">
    <property type="nucleotide sequence ID" value="NC_018178.1"/>
</dbReference>
<evidence type="ECO:0000256" key="4">
    <source>
        <dbReference type="ARBA" id="ARBA00023239"/>
    </source>
</evidence>
<evidence type="ECO:0000256" key="2">
    <source>
        <dbReference type="ARBA" id="ARBA00006906"/>
    </source>
</evidence>